<accession>A0ABT9SRR9</accession>
<reference evidence="1 2" key="1">
    <citation type="submission" date="2023-07" db="EMBL/GenBank/DDBJ databases">
        <title>Sorghum-associated microbial communities from plants grown in Nebraska, USA.</title>
        <authorList>
            <person name="Schachtman D."/>
        </authorList>
    </citation>
    <scope>NUCLEOTIDE SEQUENCE [LARGE SCALE GENOMIC DNA]</scope>
    <source>
        <strain evidence="1 2">CC351</strain>
    </source>
</reference>
<name>A0ABT9SRR9_9FLAO</name>
<organism evidence="1 2">
    <name type="scientific">Chryseobacterium lathyri</name>
    <dbReference type="NCBI Taxonomy" id="395933"/>
    <lineage>
        <taxon>Bacteria</taxon>
        <taxon>Pseudomonadati</taxon>
        <taxon>Bacteroidota</taxon>
        <taxon>Flavobacteriia</taxon>
        <taxon>Flavobacteriales</taxon>
        <taxon>Weeksellaceae</taxon>
        <taxon>Chryseobacterium group</taxon>
        <taxon>Chryseobacterium</taxon>
    </lineage>
</organism>
<dbReference type="EMBL" id="JAUSRL010000006">
    <property type="protein sequence ID" value="MDP9961481.1"/>
    <property type="molecule type" value="Genomic_DNA"/>
</dbReference>
<gene>
    <name evidence="1" type="ORF">J2T04_003392</name>
</gene>
<sequence length="36" mass="4234">MFKTKVDNFKETGLSLMGVYHYISPIGSKLFYELYI</sequence>
<evidence type="ECO:0000313" key="2">
    <source>
        <dbReference type="Proteomes" id="UP001235513"/>
    </source>
</evidence>
<keyword evidence="2" id="KW-1185">Reference proteome</keyword>
<comment type="caution">
    <text evidence="1">The sequence shown here is derived from an EMBL/GenBank/DDBJ whole genome shotgun (WGS) entry which is preliminary data.</text>
</comment>
<proteinExistence type="predicted"/>
<dbReference type="Proteomes" id="UP001235513">
    <property type="component" value="Unassembled WGS sequence"/>
</dbReference>
<protein>
    <submittedName>
        <fullName evidence="1">Uncharacterized protein</fullName>
    </submittedName>
</protein>
<evidence type="ECO:0000313" key="1">
    <source>
        <dbReference type="EMBL" id="MDP9961481.1"/>
    </source>
</evidence>